<dbReference type="GO" id="GO:0006355">
    <property type="term" value="P:regulation of DNA-templated transcription"/>
    <property type="evidence" value="ECO:0007669"/>
    <property type="project" value="InterPro"/>
</dbReference>
<dbReference type="STRING" id="1341154.FCR2A7T_10770"/>
<protein>
    <submittedName>
        <fullName evidence="4">Regulatory LuxR family protein</fullName>
    </submittedName>
</protein>
<comment type="caution">
    <text evidence="4">The sequence shown here is derived from an EMBL/GenBank/DDBJ whole genome shotgun (WGS) entry which is preliminary data.</text>
</comment>
<keyword evidence="2" id="KW-1133">Transmembrane helix</keyword>
<feature type="coiled-coil region" evidence="1">
    <location>
        <begin position="387"/>
        <end position="416"/>
    </location>
</feature>
<accession>A0A562LWT3</accession>
<dbReference type="Gene3D" id="1.25.40.10">
    <property type="entry name" value="Tetratricopeptide repeat domain"/>
    <property type="match status" value="2"/>
</dbReference>
<dbReference type="Proteomes" id="UP000319848">
    <property type="component" value="Unassembled WGS sequence"/>
</dbReference>
<keyword evidence="2" id="KW-0472">Membrane</keyword>
<dbReference type="AlphaFoldDB" id="A0A562LWT3"/>
<dbReference type="InterPro" id="IPR011990">
    <property type="entry name" value="TPR-like_helical_dom_sf"/>
</dbReference>
<dbReference type="SUPFAM" id="SSF48452">
    <property type="entry name" value="TPR-like"/>
    <property type="match status" value="1"/>
</dbReference>
<evidence type="ECO:0000256" key="1">
    <source>
        <dbReference type="SAM" id="Coils"/>
    </source>
</evidence>
<keyword evidence="2" id="KW-0812">Transmembrane</keyword>
<evidence type="ECO:0000256" key="2">
    <source>
        <dbReference type="SAM" id="Phobius"/>
    </source>
</evidence>
<dbReference type="Gene3D" id="1.10.10.10">
    <property type="entry name" value="Winged helix-like DNA-binding domain superfamily/Winged helix DNA-binding domain"/>
    <property type="match status" value="1"/>
</dbReference>
<name>A0A562LWT3_9FLAO</name>
<dbReference type="SMART" id="SM00421">
    <property type="entry name" value="HTH_LUXR"/>
    <property type="match status" value="1"/>
</dbReference>
<evidence type="ECO:0000313" key="4">
    <source>
        <dbReference type="EMBL" id="TWI12105.1"/>
    </source>
</evidence>
<proteinExistence type="predicted"/>
<evidence type="ECO:0000259" key="3">
    <source>
        <dbReference type="SMART" id="SM00421"/>
    </source>
</evidence>
<evidence type="ECO:0000313" key="5">
    <source>
        <dbReference type="Proteomes" id="UP000319848"/>
    </source>
</evidence>
<dbReference type="InterPro" id="IPR016032">
    <property type="entry name" value="Sig_transdc_resp-reg_C-effctor"/>
</dbReference>
<keyword evidence="1" id="KW-0175">Coiled coil</keyword>
<sequence length="607" mass="70916">MFITCVAQEGSSKILSIRAAAEKNFLKKDSLIFYKSRLRESSLREKSKYVGALIYKYSSQISFLNRDFATASLEANKGLSYFKTHNLAEDEADTYRILGNIELLNDKSDIAYGYFRKSQMLYANCENLTNPDKVYLALNDLAYLYILNGNFSRAMELLSKTQKEAKSDEVLANTFSLFSVLSNRIDNFQESIKYFKLSKAIYLKEGRNTAALICDMNIAINHYHLKDYKKAIKELKAVLSKTTNSKEYYPLQLRGNLFLSNSYLEQSQYKQAIYYFDKVEQLVHSKQHEYDFLFESVYFETKALFLAKERKYDKAEKILLDFVENKLSGESTGSKIYFYKELIKLAKLQNKTECITAYQDSINVYEEKKRLEIQKTTTDLQIAEFKFNTIEKELELKNKENELLKLKEKNLEILITSIFGGIILSLLFFTILYSRQRKINTIREEMLLKEKQYLEMINKQKAFEIEFKNKEILDFALHISEKNEILNEIKVRLKELPQKDSSFKAKVNNIMMFINNTIDQNSDKVALYAEIDDVKDSFLQKISTFFPDLTEKETRVASLVRMQLSSKQIGQQLNITPASVDNYRSILRRKMQVPKEKSLQDFLTDLI</sequence>
<keyword evidence="5" id="KW-1185">Reference proteome</keyword>
<feature type="transmembrane region" description="Helical" evidence="2">
    <location>
        <begin position="413"/>
        <end position="433"/>
    </location>
</feature>
<dbReference type="InterPro" id="IPR019734">
    <property type="entry name" value="TPR_rpt"/>
</dbReference>
<organism evidence="4 5">
    <name type="scientific">Flavobacterium cauense R2A-7</name>
    <dbReference type="NCBI Taxonomy" id="1341154"/>
    <lineage>
        <taxon>Bacteria</taxon>
        <taxon>Pseudomonadati</taxon>
        <taxon>Bacteroidota</taxon>
        <taxon>Flavobacteriia</taxon>
        <taxon>Flavobacteriales</taxon>
        <taxon>Flavobacteriaceae</taxon>
        <taxon>Flavobacterium</taxon>
    </lineage>
</organism>
<dbReference type="InterPro" id="IPR000792">
    <property type="entry name" value="Tscrpt_reg_LuxR_C"/>
</dbReference>
<dbReference type="GO" id="GO:0003677">
    <property type="term" value="F:DNA binding"/>
    <property type="evidence" value="ECO:0007669"/>
    <property type="project" value="InterPro"/>
</dbReference>
<dbReference type="EMBL" id="VLKQ01000007">
    <property type="protein sequence ID" value="TWI12105.1"/>
    <property type="molecule type" value="Genomic_DNA"/>
</dbReference>
<dbReference type="SMART" id="SM00028">
    <property type="entry name" value="TPR"/>
    <property type="match status" value="3"/>
</dbReference>
<feature type="domain" description="HTH luxR-type" evidence="3">
    <location>
        <begin position="546"/>
        <end position="603"/>
    </location>
</feature>
<dbReference type="Pfam" id="PF00196">
    <property type="entry name" value="GerE"/>
    <property type="match status" value="1"/>
</dbReference>
<dbReference type="SUPFAM" id="SSF46894">
    <property type="entry name" value="C-terminal effector domain of the bipartite response regulators"/>
    <property type="match status" value="1"/>
</dbReference>
<dbReference type="InterPro" id="IPR036388">
    <property type="entry name" value="WH-like_DNA-bd_sf"/>
</dbReference>
<reference evidence="4 5" key="1">
    <citation type="journal article" date="2015" name="Stand. Genomic Sci.">
        <title>Genomic Encyclopedia of Bacterial and Archaeal Type Strains, Phase III: the genomes of soil and plant-associated and newly described type strains.</title>
        <authorList>
            <person name="Whitman W.B."/>
            <person name="Woyke T."/>
            <person name="Klenk H.P."/>
            <person name="Zhou Y."/>
            <person name="Lilburn T.G."/>
            <person name="Beck B.J."/>
            <person name="De Vos P."/>
            <person name="Vandamme P."/>
            <person name="Eisen J.A."/>
            <person name="Garrity G."/>
            <person name="Hugenholtz P."/>
            <person name="Kyrpides N.C."/>
        </authorList>
    </citation>
    <scope>NUCLEOTIDE SEQUENCE [LARGE SCALE GENOMIC DNA]</scope>
    <source>
        <strain evidence="4 5">CGMCC 1.7270</strain>
    </source>
</reference>
<gene>
    <name evidence="4" type="ORF">IP98_01679</name>
</gene>